<evidence type="ECO:0000256" key="10">
    <source>
        <dbReference type="RuleBase" id="RU364115"/>
    </source>
</evidence>
<feature type="domain" description="Helicase ATP-binding" evidence="11">
    <location>
        <begin position="277"/>
        <end position="458"/>
    </location>
</feature>
<dbReference type="InterPro" id="IPR027417">
    <property type="entry name" value="P-loop_NTPase"/>
</dbReference>
<evidence type="ECO:0000313" key="12">
    <source>
        <dbReference type="EMBL" id="SHG48727.1"/>
    </source>
</evidence>
<keyword evidence="5 10" id="KW-0680">Restriction system</keyword>
<evidence type="ECO:0000313" key="13">
    <source>
        <dbReference type="Proteomes" id="UP000183945"/>
    </source>
</evidence>
<dbReference type="InterPro" id="IPR051268">
    <property type="entry name" value="Type-I_R_enzyme_R_subunit"/>
</dbReference>
<keyword evidence="9 10" id="KW-0238">DNA-binding</keyword>
<dbReference type="PANTHER" id="PTHR30195">
    <property type="entry name" value="TYPE I SITE-SPECIFIC DEOXYRIBONUCLEASE PROTEIN SUBUNIT M AND R"/>
    <property type="match status" value="1"/>
</dbReference>
<dbReference type="RefSeq" id="WP_072881031.1">
    <property type="nucleotide sequence ID" value="NZ_FQVT01000013.1"/>
</dbReference>
<evidence type="ECO:0000256" key="1">
    <source>
        <dbReference type="ARBA" id="ARBA00000851"/>
    </source>
</evidence>
<name>A0A1M5K7G3_SALEC</name>
<dbReference type="InterPro" id="IPR007409">
    <property type="entry name" value="Restrct_endonuc_type1_HsdR_N"/>
</dbReference>
<evidence type="ECO:0000256" key="2">
    <source>
        <dbReference type="ARBA" id="ARBA00008598"/>
    </source>
</evidence>
<comment type="catalytic activity">
    <reaction evidence="1 10">
        <text>Endonucleolytic cleavage of DNA to give random double-stranded fragments with terminal 5'-phosphates, ATP is simultaneously hydrolyzed.</text>
        <dbReference type="EC" id="3.1.21.3"/>
    </reaction>
</comment>
<evidence type="ECO:0000256" key="5">
    <source>
        <dbReference type="ARBA" id="ARBA00022747"/>
    </source>
</evidence>
<keyword evidence="3" id="KW-0540">Nuclease</keyword>
<dbReference type="GO" id="GO:0009307">
    <property type="term" value="P:DNA restriction-modification system"/>
    <property type="evidence" value="ECO:0007669"/>
    <property type="project" value="UniProtKB-KW"/>
</dbReference>
<keyword evidence="13" id="KW-1185">Reference proteome</keyword>
<dbReference type="PANTHER" id="PTHR30195:SF15">
    <property type="entry name" value="TYPE I RESTRICTION ENZYME HINDI ENDONUCLEASE SUBUNIT"/>
    <property type="match status" value="1"/>
</dbReference>
<dbReference type="GO" id="GO:0005524">
    <property type="term" value="F:ATP binding"/>
    <property type="evidence" value="ECO:0007669"/>
    <property type="project" value="UniProtKB-KW"/>
</dbReference>
<dbReference type="EMBL" id="FQVT01000013">
    <property type="protein sequence ID" value="SHG48727.1"/>
    <property type="molecule type" value="Genomic_DNA"/>
</dbReference>
<dbReference type="Gene3D" id="3.90.1570.50">
    <property type="match status" value="1"/>
</dbReference>
<evidence type="ECO:0000259" key="11">
    <source>
        <dbReference type="PROSITE" id="PS51192"/>
    </source>
</evidence>
<dbReference type="Gene3D" id="3.40.50.300">
    <property type="entry name" value="P-loop containing nucleotide triphosphate hydrolases"/>
    <property type="match status" value="2"/>
</dbReference>
<evidence type="ECO:0000256" key="4">
    <source>
        <dbReference type="ARBA" id="ARBA00022741"/>
    </source>
</evidence>
<dbReference type="Pfam" id="PF11867">
    <property type="entry name" value="T1RH-like_C"/>
    <property type="match status" value="1"/>
</dbReference>
<dbReference type="InterPro" id="IPR040980">
    <property type="entry name" value="SWI2_SNF2"/>
</dbReference>
<sequence length="1046" mass="120660">MKFTEAHLESVFAEQLAQEGYTHQLGNSINRKEEEVLIEEDLRDFLMKKYRKEGITDNEIASILLQLKTLPASDLYESNKTFMQMLSDGFALKREDRSQKDIWIYLIDYSEENKNRYKFVNQLEITGTHKRIPDGILYINGIPVVVFEFKTAIQENTTIHDAYNQLTVRYQRDIPELFKYNAFCVISDGANTKAGSFFAPYEFYYAWRRIAGLAKDVDGIDSMFTLIQGMLQQDRLRDIIRNFIYVPDSSKKDEKIVCRYPQYYAARALFANIKKAQKPTGDGKGGTYFGATGSGKSYTMLFLSRILMKSDHFESPTIVLITDRTDLDDQLAGQFTNAKSFIGDDTIASVESRADLRERIRGRESGGVFLTTIHKFTEDTELLTNRSNVICISDEAHRSQTNLDQKIKITEKGVQKTYGFAKYLHDSLPNATFVGFTGTPIDATLDVFGEVVDEYTMTESVRDEITVRIVYEGRAAKVALENRELKKIEEYYQAAEEDGANEYQVEESKKQSANMNAILGDPDRLQAIAEDFVKHYENRVSEGATVKGKAMFVCSSREIAFELYKNIIEIKPEWAEIRKAEEGAELSEKDKRELKPMERLKMIMTRGKDDPKEMYDLLGTKEYRKELDRQFKNEKSNFKIAIVVDMWLTGFDVPFLDSIYIDKPIQQHNLIQTISRVNRKFKDKNKGLVVDYIGIKKQMNLALAKYNKGERQNFEDIKESLNIVRNHLDLLGKVFHKFDSTNYFEGTPLSQLNTLNLAVEFVQKTKELETRFMDLVKRLKAAYDICAGSEKLNQTERDYIHFYLAIRSIVFKLTKGNAPDTAQMNAKVREMIKNALASEGVEEIYKMGDETNSQQDIFDEDYLAKIDKIKLPNTKIKLLQQLLAKAIGEIKKVNKVKGIDFSQKMEGLVSRYNERKGDVLRGEVYEEMAEQLTDLIWQVQQEFSAGEKLGIDFEEKAFYDILKELCIKYDFQYPEDKLIDLSKSVKNLVDEQAQFPDWSKRNDIKAALKVGLILLLDEHGYPPVKRDEVYDEIFDQAENFKKNRAV</sequence>
<accession>A0A1M5K7G3</accession>
<keyword evidence="6" id="KW-0255">Endonuclease</keyword>
<dbReference type="InterPro" id="IPR055180">
    <property type="entry name" value="HsdR_RecA-like_helicase_dom_2"/>
</dbReference>
<keyword evidence="7 10" id="KW-0378">Hydrolase</keyword>
<dbReference type="CDD" id="cd18800">
    <property type="entry name" value="SF2_C_EcoR124I-like"/>
    <property type="match status" value="1"/>
</dbReference>
<dbReference type="SUPFAM" id="SSF52540">
    <property type="entry name" value="P-loop containing nucleoside triphosphate hydrolases"/>
    <property type="match status" value="2"/>
</dbReference>
<organism evidence="12 13">
    <name type="scientific">Salegentibacter echinorum</name>
    <dbReference type="NCBI Taxonomy" id="1073325"/>
    <lineage>
        <taxon>Bacteria</taxon>
        <taxon>Pseudomonadati</taxon>
        <taxon>Bacteroidota</taxon>
        <taxon>Flavobacteriia</taxon>
        <taxon>Flavobacteriales</taxon>
        <taxon>Flavobacteriaceae</taxon>
        <taxon>Salegentibacter</taxon>
    </lineage>
</organism>
<dbReference type="PROSITE" id="PS51192">
    <property type="entry name" value="HELICASE_ATP_BIND_1"/>
    <property type="match status" value="1"/>
</dbReference>
<dbReference type="Pfam" id="PF18766">
    <property type="entry name" value="SWI2_SNF2"/>
    <property type="match status" value="1"/>
</dbReference>
<gene>
    <name evidence="12" type="ORF">SAMN05444483_11372</name>
</gene>
<dbReference type="InterPro" id="IPR004473">
    <property type="entry name" value="Restrct_endonuc_typeI_HsdR"/>
</dbReference>
<keyword evidence="4 10" id="KW-0547">Nucleotide-binding</keyword>
<dbReference type="InterPro" id="IPR014001">
    <property type="entry name" value="Helicase_ATP-bd"/>
</dbReference>
<dbReference type="GO" id="GO:0009035">
    <property type="term" value="F:type I site-specific deoxyribonuclease activity"/>
    <property type="evidence" value="ECO:0007669"/>
    <property type="project" value="UniProtKB-EC"/>
</dbReference>
<dbReference type="Pfam" id="PF04313">
    <property type="entry name" value="HSDR_N"/>
    <property type="match status" value="1"/>
</dbReference>
<dbReference type="OrthoDB" id="9758243at2"/>
<keyword evidence="8 10" id="KW-0067">ATP-binding</keyword>
<dbReference type="Proteomes" id="UP000183945">
    <property type="component" value="Unassembled WGS sequence"/>
</dbReference>
<dbReference type="GO" id="GO:0003677">
    <property type="term" value="F:DNA binding"/>
    <property type="evidence" value="ECO:0007669"/>
    <property type="project" value="UniProtKB-KW"/>
</dbReference>
<dbReference type="AlphaFoldDB" id="A0A1M5K7G3"/>
<dbReference type="SMART" id="SM00487">
    <property type="entry name" value="DEXDc"/>
    <property type="match status" value="1"/>
</dbReference>
<protein>
    <recommendedName>
        <fullName evidence="10">Type I restriction enzyme endonuclease subunit</fullName>
        <shortName evidence="10">R protein</shortName>
        <ecNumber evidence="10">3.1.21.3</ecNumber>
    </recommendedName>
</protein>
<reference evidence="13" key="1">
    <citation type="submission" date="2016-11" db="EMBL/GenBank/DDBJ databases">
        <authorList>
            <person name="Varghese N."/>
            <person name="Submissions S."/>
        </authorList>
    </citation>
    <scope>NUCLEOTIDE SEQUENCE [LARGE SCALE GENOMIC DNA]</scope>
    <source>
        <strain evidence="13">DSM 24579</strain>
    </source>
</reference>
<evidence type="ECO:0000256" key="9">
    <source>
        <dbReference type="ARBA" id="ARBA00023125"/>
    </source>
</evidence>
<comment type="subunit">
    <text evidence="10">The type I restriction/modification system is composed of three polypeptides R, M and S.</text>
</comment>
<dbReference type="NCBIfam" id="TIGR00348">
    <property type="entry name" value="hsdR"/>
    <property type="match status" value="1"/>
</dbReference>
<dbReference type="Pfam" id="PF22679">
    <property type="entry name" value="T1R_D3-like"/>
    <property type="match status" value="1"/>
</dbReference>
<dbReference type="EC" id="3.1.21.3" evidence="10"/>
<dbReference type="CDD" id="cd22332">
    <property type="entry name" value="HsdR_N"/>
    <property type="match status" value="1"/>
</dbReference>
<evidence type="ECO:0000256" key="7">
    <source>
        <dbReference type="ARBA" id="ARBA00022801"/>
    </source>
</evidence>
<dbReference type="STRING" id="1073325.SAMN05444483_11372"/>
<comment type="function">
    <text evidence="10">Subunit R is required for both nuclease and ATPase activities, but not for modification.</text>
</comment>
<comment type="similarity">
    <text evidence="2 10">Belongs to the HsdR family.</text>
</comment>
<evidence type="ECO:0000256" key="3">
    <source>
        <dbReference type="ARBA" id="ARBA00022722"/>
    </source>
</evidence>
<proteinExistence type="inferred from homology"/>
<evidence type="ECO:0000256" key="6">
    <source>
        <dbReference type="ARBA" id="ARBA00022759"/>
    </source>
</evidence>
<evidence type="ECO:0000256" key="8">
    <source>
        <dbReference type="ARBA" id="ARBA00022840"/>
    </source>
</evidence>
<dbReference type="InterPro" id="IPR021810">
    <property type="entry name" value="T1RH-like_C"/>
</dbReference>